<dbReference type="InterPro" id="IPR028082">
    <property type="entry name" value="Peripla_BP_I"/>
</dbReference>
<organism evidence="5 6">
    <name type="scientific">Devosia enhydra</name>
    <dbReference type="NCBI Taxonomy" id="665118"/>
    <lineage>
        <taxon>Bacteria</taxon>
        <taxon>Pseudomonadati</taxon>
        <taxon>Pseudomonadota</taxon>
        <taxon>Alphaproteobacteria</taxon>
        <taxon>Hyphomicrobiales</taxon>
        <taxon>Devosiaceae</taxon>
        <taxon>Devosia</taxon>
    </lineage>
</organism>
<evidence type="ECO:0000256" key="2">
    <source>
        <dbReference type="ARBA" id="ARBA00023125"/>
    </source>
</evidence>
<feature type="domain" description="HTH lacI-type" evidence="4">
    <location>
        <begin position="2"/>
        <end position="56"/>
    </location>
</feature>
<dbReference type="CDD" id="cd01392">
    <property type="entry name" value="HTH_LacI"/>
    <property type="match status" value="1"/>
</dbReference>
<dbReference type="EMBL" id="FPKU01000001">
    <property type="protein sequence ID" value="SFZ83065.1"/>
    <property type="molecule type" value="Genomic_DNA"/>
</dbReference>
<dbReference type="CDD" id="cd06267">
    <property type="entry name" value="PBP1_LacI_sugar_binding-like"/>
    <property type="match status" value="1"/>
</dbReference>
<accession>A0A1K2HW40</accession>
<dbReference type="SMART" id="SM00354">
    <property type="entry name" value="HTH_LACI"/>
    <property type="match status" value="1"/>
</dbReference>
<evidence type="ECO:0000256" key="1">
    <source>
        <dbReference type="ARBA" id="ARBA00023015"/>
    </source>
</evidence>
<protein>
    <submittedName>
        <fullName evidence="5">Transcriptional regulator, LacI family</fullName>
    </submittedName>
</protein>
<dbReference type="Proteomes" id="UP000183447">
    <property type="component" value="Unassembled WGS sequence"/>
</dbReference>
<sequence>MARITDVARAAGVSPATVSRVLNRPDLVTEEKRDRVLAAVKALDYSPNALASGLRAGAVRTVALLVGDISQPFQGAFAKALSRHGESLGYKVLLCDLDHSEERLIRLLNEFRTSDIYGVVLATADDLSTPPVLEAIAAAQARGLMVVSSSQEVGGRVPAIVPRYQAISHLATLHLATQGRWPILFIGGSWRSPLSRERLGGFERACSELGYKDHPQWVLDGDFAVDQSRRAMEAVFDRYGKEGLGQPGHPFGVVAINMRMAIGALQAASDRGLRVPEDMSLVCCEELPLAAEWRPTVTTVGVDFDAIAEASFTSLLAGPEAAETFYLPHRLIVRTSSMPPLEAKERLTA</sequence>
<keyword evidence="2" id="KW-0238">DNA-binding</keyword>
<dbReference type="SUPFAM" id="SSF47413">
    <property type="entry name" value="lambda repressor-like DNA-binding domains"/>
    <property type="match status" value="1"/>
</dbReference>
<dbReference type="GO" id="GO:0003700">
    <property type="term" value="F:DNA-binding transcription factor activity"/>
    <property type="evidence" value="ECO:0007669"/>
    <property type="project" value="TreeGrafter"/>
</dbReference>
<dbReference type="Pfam" id="PF13377">
    <property type="entry name" value="Peripla_BP_3"/>
    <property type="match status" value="1"/>
</dbReference>
<dbReference type="OrthoDB" id="5171752at2"/>
<proteinExistence type="predicted"/>
<dbReference type="PROSITE" id="PS50932">
    <property type="entry name" value="HTH_LACI_2"/>
    <property type="match status" value="1"/>
</dbReference>
<dbReference type="Pfam" id="PF00356">
    <property type="entry name" value="LacI"/>
    <property type="match status" value="1"/>
</dbReference>
<evidence type="ECO:0000256" key="3">
    <source>
        <dbReference type="ARBA" id="ARBA00023163"/>
    </source>
</evidence>
<evidence type="ECO:0000313" key="6">
    <source>
        <dbReference type="Proteomes" id="UP000183447"/>
    </source>
</evidence>
<keyword evidence="3" id="KW-0804">Transcription</keyword>
<evidence type="ECO:0000259" key="4">
    <source>
        <dbReference type="PROSITE" id="PS50932"/>
    </source>
</evidence>
<keyword evidence="1" id="KW-0805">Transcription regulation</keyword>
<dbReference type="SUPFAM" id="SSF53822">
    <property type="entry name" value="Periplasmic binding protein-like I"/>
    <property type="match status" value="1"/>
</dbReference>
<dbReference type="Gene3D" id="3.40.50.2300">
    <property type="match status" value="2"/>
</dbReference>
<dbReference type="PANTHER" id="PTHR30146:SF138">
    <property type="entry name" value="TRANSCRIPTIONAL REGULATORY PROTEIN"/>
    <property type="match status" value="1"/>
</dbReference>
<name>A0A1K2HW40_9HYPH</name>
<dbReference type="GO" id="GO:0000976">
    <property type="term" value="F:transcription cis-regulatory region binding"/>
    <property type="evidence" value="ECO:0007669"/>
    <property type="project" value="TreeGrafter"/>
</dbReference>
<dbReference type="Gene3D" id="1.10.260.40">
    <property type="entry name" value="lambda repressor-like DNA-binding domains"/>
    <property type="match status" value="1"/>
</dbReference>
<dbReference type="PRINTS" id="PR00036">
    <property type="entry name" value="HTHLACI"/>
</dbReference>
<dbReference type="PROSITE" id="PS00356">
    <property type="entry name" value="HTH_LACI_1"/>
    <property type="match status" value="1"/>
</dbReference>
<dbReference type="AlphaFoldDB" id="A0A1K2HW40"/>
<reference evidence="5 6" key="1">
    <citation type="submission" date="2016-11" db="EMBL/GenBank/DDBJ databases">
        <authorList>
            <person name="Jaros S."/>
            <person name="Januszkiewicz K."/>
            <person name="Wedrychowicz H."/>
        </authorList>
    </citation>
    <scope>NUCLEOTIDE SEQUENCE [LARGE SCALE GENOMIC DNA]</scope>
    <source>
        <strain evidence="5 6">ATCC 23634</strain>
    </source>
</reference>
<dbReference type="InterPro" id="IPR046335">
    <property type="entry name" value="LacI/GalR-like_sensor"/>
</dbReference>
<gene>
    <name evidence="5" type="ORF">SAMN02983003_1436</name>
</gene>
<dbReference type="RefSeq" id="WP_072340237.1">
    <property type="nucleotide sequence ID" value="NZ_FPKU01000001.1"/>
</dbReference>
<dbReference type="InterPro" id="IPR010982">
    <property type="entry name" value="Lambda_DNA-bd_dom_sf"/>
</dbReference>
<dbReference type="STRING" id="665118.SAMN02983003_1436"/>
<keyword evidence="6" id="KW-1185">Reference proteome</keyword>
<evidence type="ECO:0000313" key="5">
    <source>
        <dbReference type="EMBL" id="SFZ83065.1"/>
    </source>
</evidence>
<dbReference type="PANTHER" id="PTHR30146">
    <property type="entry name" value="LACI-RELATED TRANSCRIPTIONAL REPRESSOR"/>
    <property type="match status" value="1"/>
</dbReference>
<dbReference type="InterPro" id="IPR000843">
    <property type="entry name" value="HTH_LacI"/>
</dbReference>